<evidence type="ECO:0000313" key="3">
    <source>
        <dbReference type="Proteomes" id="UP001178662"/>
    </source>
</evidence>
<dbReference type="InterPro" id="IPR053165">
    <property type="entry name" value="HSI-I_assembly_Hcp1"/>
</dbReference>
<dbReference type="PANTHER" id="PTHR36152:SF1">
    <property type="entry name" value="UBIQUITIN-LIKE DOMAIN-CONTAINING PROTEIN"/>
    <property type="match status" value="1"/>
</dbReference>
<reference evidence="2" key="1">
    <citation type="submission" date="2023-03" db="EMBL/GenBank/DDBJ databases">
        <title>Andean soil-derived lignocellulolytic bacterial consortium as a source of novel taxa and putative plastic-active enzymes.</title>
        <authorList>
            <person name="Diaz-Garcia L."/>
            <person name="Chuvochina M."/>
            <person name="Feuerriegel G."/>
            <person name="Bunk B."/>
            <person name="Sproer C."/>
            <person name="Streit W.R."/>
            <person name="Rodriguez L.M."/>
            <person name="Overmann J."/>
            <person name="Jimenez D.J."/>
        </authorList>
    </citation>
    <scope>NUCLEOTIDE SEQUENCE</scope>
    <source>
        <strain evidence="2">MAG 2441</strain>
    </source>
</reference>
<evidence type="ECO:0000313" key="2">
    <source>
        <dbReference type="EMBL" id="WEK53566.1"/>
    </source>
</evidence>
<gene>
    <name evidence="2" type="ORF">P0Y55_13385</name>
</gene>
<dbReference type="PANTHER" id="PTHR36152">
    <property type="entry name" value="CYTOPLASMIC PROTEIN-RELATED"/>
    <property type="match status" value="1"/>
</dbReference>
<dbReference type="Proteomes" id="UP001178662">
    <property type="component" value="Chromosome"/>
</dbReference>
<name>A0AA95EV06_9BACL</name>
<dbReference type="EMBL" id="CP119317">
    <property type="protein sequence ID" value="WEK53566.1"/>
    <property type="molecule type" value="Genomic_DNA"/>
</dbReference>
<dbReference type="SUPFAM" id="SSF141452">
    <property type="entry name" value="Hcp1-like"/>
    <property type="match status" value="1"/>
</dbReference>
<feature type="region of interest" description="Disordered" evidence="1">
    <location>
        <begin position="134"/>
        <end position="158"/>
    </location>
</feature>
<protein>
    <submittedName>
        <fullName evidence="2">Type VI secretion system tube protein Hcp</fullName>
    </submittedName>
</protein>
<evidence type="ECO:0000256" key="1">
    <source>
        <dbReference type="SAM" id="MobiDB-lite"/>
    </source>
</evidence>
<dbReference type="Gene3D" id="2.30.110.20">
    <property type="entry name" value="Hcp1-like"/>
    <property type="match status" value="1"/>
</dbReference>
<organism evidence="2 3">
    <name type="scientific">Candidatus Cohnella colombiensis</name>
    <dbReference type="NCBI Taxonomy" id="3121368"/>
    <lineage>
        <taxon>Bacteria</taxon>
        <taxon>Bacillati</taxon>
        <taxon>Bacillota</taxon>
        <taxon>Bacilli</taxon>
        <taxon>Bacillales</taxon>
        <taxon>Paenibacillaceae</taxon>
        <taxon>Cohnella</taxon>
    </lineage>
</organism>
<dbReference type="Pfam" id="PF05638">
    <property type="entry name" value="T6SS_HCP"/>
    <property type="match status" value="1"/>
</dbReference>
<dbReference type="InterPro" id="IPR036624">
    <property type="entry name" value="Hcp1-lik_sf"/>
</dbReference>
<proteinExistence type="predicted"/>
<dbReference type="InterPro" id="IPR008514">
    <property type="entry name" value="T6SS_Hcp"/>
</dbReference>
<dbReference type="AlphaFoldDB" id="A0AA95EV06"/>
<sequence length="158" mass="17186">MQPSSDYDVYLKLDGILGDSTAVGYEKWIVLSNVQFDLTNTSRAVTGGGGGSGKATIDNFTVTKFFDSSSIALFQSASSGANIKSAKIVFVNQGERSVPFLTITLNSINVSEYNFNNVYETINLKFNSIQFSYSPTDSRGQRGNTNSGGWDFSQNKKL</sequence>
<keyword evidence="3" id="KW-1185">Reference proteome</keyword>
<accession>A0AA95EV06</accession>